<evidence type="ECO:0000313" key="3">
    <source>
        <dbReference type="Proteomes" id="UP000467130"/>
    </source>
</evidence>
<feature type="compositionally biased region" description="Basic and acidic residues" evidence="1">
    <location>
        <begin position="93"/>
        <end position="103"/>
    </location>
</feature>
<accession>A0A7I7QI26</accession>
<dbReference type="EMBL" id="AP022587">
    <property type="protein sequence ID" value="BBY25576.1"/>
    <property type="molecule type" value="Genomic_DNA"/>
</dbReference>
<dbReference type="AlphaFoldDB" id="A0A7I7QI26"/>
<keyword evidence="3" id="KW-1185">Reference proteome</keyword>
<organism evidence="2 3">
    <name type="scientific">Mycobacterium stomatepiae</name>
    <dbReference type="NCBI Taxonomy" id="470076"/>
    <lineage>
        <taxon>Bacteria</taxon>
        <taxon>Bacillati</taxon>
        <taxon>Actinomycetota</taxon>
        <taxon>Actinomycetes</taxon>
        <taxon>Mycobacteriales</taxon>
        <taxon>Mycobacteriaceae</taxon>
        <taxon>Mycobacterium</taxon>
        <taxon>Mycobacterium simiae complex</taxon>
    </lineage>
</organism>
<name>A0A7I7QI26_9MYCO</name>
<reference evidence="2 3" key="1">
    <citation type="journal article" date="2019" name="Emerg. Microbes Infect.">
        <title>Comprehensive subspecies identification of 175 nontuberculous mycobacteria species based on 7547 genomic profiles.</title>
        <authorList>
            <person name="Matsumoto Y."/>
            <person name="Kinjo T."/>
            <person name="Motooka D."/>
            <person name="Nabeya D."/>
            <person name="Jung N."/>
            <person name="Uechi K."/>
            <person name="Horii T."/>
            <person name="Iida T."/>
            <person name="Fujita J."/>
            <person name="Nakamura S."/>
        </authorList>
    </citation>
    <scope>NUCLEOTIDE SEQUENCE [LARGE SCALE GENOMIC DNA]</scope>
    <source>
        <strain evidence="2 3">JCM 17783</strain>
    </source>
</reference>
<sequence>MYSNSVIAMAAVFWPRMLVAIKVISWIRFAAMAAGGTVAANADSYDVAATRACTADMEACAAAVCNHCKYGAAACVIDSEDGPIHCPFAARPDTTESKDDADAHMSAAKPSHAAAAASSGPEPAPPYIRAELISGGKNTKSRSIHYLDTTSRFNGVTTAPRQSLLRLDTHCV</sequence>
<evidence type="ECO:0000313" key="2">
    <source>
        <dbReference type="EMBL" id="BBY25576.1"/>
    </source>
</evidence>
<evidence type="ECO:0000256" key="1">
    <source>
        <dbReference type="SAM" id="MobiDB-lite"/>
    </source>
</evidence>
<gene>
    <name evidence="2" type="ORF">MSTO_57810</name>
</gene>
<protein>
    <submittedName>
        <fullName evidence="2">Uncharacterized protein</fullName>
    </submittedName>
</protein>
<feature type="region of interest" description="Disordered" evidence="1">
    <location>
        <begin position="93"/>
        <end position="129"/>
    </location>
</feature>
<dbReference type="KEGG" id="msto:MSTO_57810"/>
<proteinExistence type="predicted"/>
<dbReference type="Proteomes" id="UP000467130">
    <property type="component" value="Chromosome"/>
</dbReference>
<feature type="compositionally biased region" description="Low complexity" evidence="1">
    <location>
        <begin position="106"/>
        <end position="121"/>
    </location>
</feature>